<dbReference type="InterPro" id="IPR011990">
    <property type="entry name" value="TPR-like_helical_dom_sf"/>
</dbReference>
<dbReference type="Gene3D" id="1.25.40.10">
    <property type="entry name" value="Tetratricopeptide repeat domain"/>
    <property type="match status" value="1"/>
</dbReference>
<feature type="coiled-coil region" evidence="4">
    <location>
        <begin position="687"/>
        <end position="714"/>
    </location>
</feature>
<keyword evidence="6" id="KW-1185">Reference proteome</keyword>
<keyword evidence="4" id="KW-0175">Coiled coil</keyword>
<protein>
    <submittedName>
        <fullName evidence="5">Uncharacterized protein</fullName>
    </submittedName>
</protein>
<dbReference type="InterPro" id="IPR044244">
    <property type="entry name" value="TTC27/Emw1"/>
</dbReference>
<evidence type="ECO:0000256" key="4">
    <source>
        <dbReference type="SAM" id="Coils"/>
    </source>
</evidence>
<feature type="repeat" description="TPR" evidence="3">
    <location>
        <begin position="681"/>
        <end position="714"/>
    </location>
</feature>
<evidence type="ECO:0000256" key="1">
    <source>
        <dbReference type="ARBA" id="ARBA00022737"/>
    </source>
</evidence>
<evidence type="ECO:0000313" key="6">
    <source>
        <dbReference type="Proteomes" id="UP000769528"/>
    </source>
</evidence>
<reference evidence="5" key="1">
    <citation type="journal article" date="2021" name="Open Biol.">
        <title>Shared evolutionary footprints suggest mitochondrial oxidative damage underlies multiple complex I losses in fungi.</title>
        <authorList>
            <person name="Schikora-Tamarit M.A."/>
            <person name="Marcet-Houben M."/>
            <person name="Nosek J."/>
            <person name="Gabaldon T."/>
        </authorList>
    </citation>
    <scope>NUCLEOTIDE SEQUENCE</scope>
    <source>
        <strain evidence="5">CBS6341</strain>
    </source>
</reference>
<dbReference type="PANTHER" id="PTHR16193:SF0">
    <property type="entry name" value="TETRATRICOPEPTIDE REPEAT PROTEIN 27"/>
    <property type="match status" value="1"/>
</dbReference>
<organism evidence="5 6">
    <name type="scientific">Wickerhamomyces mucosus</name>
    <dbReference type="NCBI Taxonomy" id="1378264"/>
    <lineage>
        <taxon>Eukaryota</taxon>
        <taxon>Fungi</taxon>
        <taxon>Dikarya</taxon>
        <taxon>Ascomycota</taxon>
        <taxon>Saccharomycotina</taxon>
        <taxon>Saccharomycetes</taxon>
        <taxon>Phaffomycetales</taxon>
        <taxon>Wickerhamomycetaceae</taxon>
        <taxon>Wickerhamomyces</taxon>
    </lineage>
</organism>
<reference evidence="5" key="2">
    <citation type="submission" date="2021-01" db="EMBL/GenBank/DDBJ databases">
        <authorList>
            <person name="Schikora-Tamarit M.A."/>
        </authorList>
    </citation>
    <scope>NUCLEOTIDE SEQUENCE</scope>
    <source>
        <strain evidence="5">CBS6341</strain>
    </source>
</reference>
<dbReference type="AlphaFoldDB" id="A0A9P8TF86"/>
<evidence type="ECO:0000256" key="3">
    <source>
        <dbReference type="PROSITE-ProRule" id="PRU00339"/>
    </source>
</evidence>
<name>A0A9P8TF86_9ASCO</name>
<accession>A0A9P8TF86</accession>
<comment type="caution">
    <text evidence="5">The sequence shown here is derived from an EMBL/GenBank/DDBJ whole genome shotgun (WGS) entry which is preliminary data.</text>
</comment>
<dbReference type="OrthoDB" id="1936594at2759"/>
<keyword evidence="2 3" id="KW-0802">TPR repeat</keyword>
<proteinExistence type="predicted"/>
<keyword evidence="1" id="KW-0677">Repeat</keyword>
<dbReference type="PANTHER" id="PTHR16193">
    <property type="entry name" value="TETRATRICOPEPTIDE REPEAT PROTEIN 27"/>
    <property type="match status" value="1"/>
</dbReference>
<dbReference type="EMBL" id="JAEUBF010000637">
    <property type="protein sequence ID" value="KAH3676415.1"/>
    <property type="molecule type" value="Genomic_DNA"/>
</dbReference>
<gene>
    <name evidence="5" type="ORF">WICMUC_002046</name>
</gene>
<evidence type="ECO:0000256" key="2">
    <source>
        <dbReference type="ARBA" id="ARBA00022803"/>
    </source>
</evidence>
<dbReference type="InterPro" id="IPR019734">
    <property type="entry name" value="TPR_rpt"/>
</dbReference>
<dbReference type="PROSITE" id="PS50005">
    <property type="entry name" value="TPR"/>
    <property type="match status" value="1"/>
</dbReference>
<dbReference type="SUPFAM" id="SSF81901">
    <property type="entry name" value="HCP-like"/>
    <property type="match status" value="1"/>
</dbReference>
<dbReference type="Pfam" id="PF13181">
    <property type="entry name" value="TPR_8"/>
    <property type="match status" value="1"/>
</dbReference>
<evidence type="ECO:0000313" key="5">
    <source>
        <dbReference type="EMBL" id="KAH3676415.1"/>
    </source>
</evidence>
<dbReference type="Proteomes" id="UP000769528">
    <property type="component" value="Unassembled WGS sequence"/>
</dbReference>
<sequence length="910" mass="104280">MSSSLEQIRIINSQVLISTPLDSFNLPDKQDVLINNLLQYIVKGEFYKVFQDEQIAQVIKLLRPNLYDDDITFNQNLSIFVHKLVIELDNDQIALFIAIASLNLFIQNNFTGPSPPINSYEIFFGSSQFSKEEIQLQSFKSLSSYGQTAYQDSEDPIFLLLSLHLLEKLSQTSKSLLLNNLEDSEEFIEEETVNINDPFMAATKWWRSRAIQVQLSLYPEFSGPHIAVSSSIFNVSLPKALSEGLPEKLARDLSISFFLEKTKNSLESNLEHLALPNLIQAQKLTGFEFVLTGAKAKRTKYQQIAKSSLIVLAKSNYFNNKLNIEQEDVPENLDLNSELLLEKPHFEIIGEEDLEDQIYKKQKTDLQEIDYSQLLPVSLRQEYIPTTLQNLDPNSQPNLSDYDNIQLLLRLFTLRQTSPAGQELVNQQLMSLVSRVLYQTDSKFVNYSIFSRGLWERSILETTKARTIERGILQMQSLVEEIGLKIKTRYIPTEDTASSEKKLKISNSRLRYVFQLPLLPRWSLDTKLAEKYMSLGIVKSAIEIYERLNLDTEVALCYASIGEESKAKKIIEDRLAKFPDDARTLSILGDLTENPALWEKAWEIGKYSKAKVSLSKYYYSPPKGIDRNLLLAVQHIRDSLTINPINFDNWFFYGCLGLETENFELSAEAFTRCVSLDDANSNSWANLATSLLKLEKLEEAFKALKKAVATSDNKRSWRLWENYLIVAVKLSDWNEVLYACKRLTEFKDGENSVDIPIVEKLTEILITSDYNEENPTFFQKNCTEFITIKLPSIINSSARLWRIISKVELWRKKPWLALESNEKAYRAVLHNPELETTAEIWNEAVEACEDLVASYESLGELPGRLGAGDVVCKDWRYKAKSTIKSLMSKGRNSWDDSDGWERLNDLKSTL</sequence>